<evidence type="ECO:0000256" key="1">
    <source>
        <dbReference type="SAM" id="MobiDB-lite"/>
    </source>
</evidence>
<proteinExistence type="predicted"/>
<sequence length="307" mass="35056">MYYFIVIILIIFVFIGISVIVKAPGNVRKRVIHNTVVPKMLGVKEELPLEGAVYSLEKAISQTFSERIKARFLQDNPHVSEKEYDLLFMELQRFFIMCSLLKNVPMFSEDVDEVWHTMIMFTREYDDFSHQFCGEFLHHSPADKVEPDPHGRAWFDLVYSELFQMTDFSSIAWGRFFKNPLDTDLMEELQEKSSEELKKKYFRDNANEDLVFALIERLKKQIAYSTNKENFPNGFKRVRNYTESAPYLTQAMIFYSISDPEDFHFHMQALDPADSKSSSSAGGSCSSGSNDSSCGSSCGSGCGGGGD</sequence>
<gene>
    <name evidence="3" type="ORF">P9271_01320</name>
</gene>
<feature type="compositionally biased region" description="Low complexity" evidence="1">
    <location>
        <begin position="275"/>
        <end position="297"/>
    </location>
</feature>
<reference evidence="3 4" key="1">
    <citation type="submission" date="2023-03" db="EMBL/GenBank/DDBJ databases">
        <title>Bacillus Genome Sequencing.</title>
        <authorList>
            <person name="Dunlap C."/>
        </authorList>
    </citation>
    <scope>NUCLEOTIDE SEQUENCE [LARGE SCALE GENOMIC DNA]</scope>
    <source>
        <strain evidence="3 4">NRS-1717</strain>
    </source>
</reference>
<dbReference type="RefSeq" id="WP_328014656.1">
    <property type="nucleotide sequence ID" value="NZ_JARTFS010000001.1"/>
</dbReference>
<keyword evidence="2" id="KW-0472">Membrane</keyword>
<organism evidence="3 4">
    <name type="scientific">Metabacillus fastidiosus</name>
    <dbReference type="NCBI Taxonomy" id="1458"/>
    <lineage>
        <taxon>Bacteria</taxon>
        <taxon>Bacillati</taxon>
        <taxon>Bacillota</taxon>
        <taxon>Bacilli</taxon>
        <taxon>Bacillales</taxon>
        <taxon>Bacillaceae</taxon>
        <taxon>Metabacillus</taxon>
    </lineage>
</organism>
<keyword evidence="2" id="KW-0812">Transmembrane</keyword>
<keyword evidence="4" id="KW-1185">Reference proteome</keyword>
<evidence type="ECO:0008006" key="5">
    <source>
        <dbReference type="Google" id="ProtNLM"/>
    </source>
</evidence>
<feature type="compositionally biased region" description="Gly residues" evidence="1">
    <location>
        <begin position="298"/>
        <end position="307"/>
    </location>
</feature>
<evidence type="ECO:0000313" key="3">
    <source>
        <dbReference type="EMBL" id="MED4400002.1"/>
    </source>
</evidence>
<dbReference type="Proteomes" id="UP001342826">
    <property type="component" value="Unassembled WGS sequence"/>
</dbReference>
<feature type="transmembrane region" description="Helical" evidence="2">
    <location>
        <begin position="6"/>
        <end position="23"/>
    </location>
</feature>
<protein>
    <recommendedName>
        <fullName evidence="5">DUF2207 domain-containing protein</fullName>
    </recommendedName>
</protein>
<name>A0ABU6NS77_9BACI</name>
<dbReference type="EMBL" id="JARTFS010000001">
    <property type="protein sequence ID" value="MED4400002.1"/>
    <property type="molecule type" value="Genomic_DNA"/>
</dbReference>
<comment type="caution">
    <text evidence="3">The sequence shown here is derived from an EMBL/GenBank/DDBJ whole genome shotgun (WGS) entry which is preliminary data.</text>
</comment>
<feature type="region of interest" description="Disordered" evidence="1">
    <location>
        <begin position="274"/>
        <end position="307"/>
    </location>
</feature>
<evidence type="ECO:0000313" key="4">
    <source>
        <dbReference type="Proteomes" id="UP001342826"/>
    </source>
</evidence>
<keyword evidence="2" id="KW-1133">Transmembrane helix</keyword>
<evidence type="ECO:0000256" key="2">
    <source>
        <dbReference type="SAM" id="Phobius"/>
    </source>
</evidence>
<accession>A0ABU6NS77</accession>